<name>A0A4C1YAC0_EUMVA</name>
<comment type="caution">
    <text evidence="1">The sequence shown here is derived from an EMBL/GenBank/DDBJ whole genome shotgun (WGS) entry which is preliminary data.</text>
</comment>
<dbReference type="AlphaFoldDB" id="A0A4C1YAC0"/>
<proteinExistence type="predicted"/>
<reference evidence="1 2" key="1">
    <citation type="journal article" date="2019" name="Commun. Biol.">
        <title>The bagworm genome reveals a unique fibroin gene that provides high tensile strength.</title>
        <authorList>
            <person name="Kono N."/>
            <person name="Nakamura H."/>
            <person name="Ohtoshi R."/>
            <person name="Tomita M."/>
            <person name="Numata K."/>
            <person name="Arakawa K."/>
        </authorList>
    </citation>
    <scope>NUCLEOTIDE SEQUENCE [LARGE SCALE GENOMIC DNA]</scope>
</reference>
<sequence length="73" mass="8349">MELECRTWTGIEKRDRESEQTVKLKLKSKAETGSMSAVEESTNSVGAREKELRDCDIFTSKNPTPSAKEYFLF</sequence>
<keyword evidence="2" id="KW-1185">Reference proteome</keyword>
<dbReference type="Proteomes" id="UP000299102">
    <property type="component" value="Unassembled WGS sequence"/>
</dbReference>
<gene>
    <name evidence="1" type="ORF">EVAR_80163_1</name>
</gene>
<organism evidence="1 2">
    <name type="scientific">Eumeta variegata</name>
    <name type="common">Bagworm moth</name>
    <name type="synonym">Eumeta japonica</name>
    <dbReference type="NCBI Taxonomy" id="151549"/>
    <lineage>
        <taxon>Eukaryota</taxon>
        <taxon>Metazoa</taxon>
        <taxon>Ecdysozoa</taxon>
        <taxon>Arthropoda</taxon>
        <taxon>Hexapoda</taxon>
        <taxon>Insecta</taxon>
        <taxon>Pterygota</taxon>
        <taxon>Neoptera</taxon>
        <taxon>Endopterygota</taxon>
        <taxon>Lepidoptera</taxon>
        <taxon>Glossata</taxon>
        <taxon>Ditrysia</taxon>
        <taxon>Tineoidea</taxon>
        <taxon>Psychidae</taxon>
        <taxon>Oiketicinae</taxon>
        <taxon>Eumeta</taxon>
    </lineage>
</organism>
<protein>
    <submittedName>
        <fullName evidence="1">Uncharacterized protein</fullName>
    </submittedName>
</protein>
<dbReference type="EMBL" id="BGZK01001123">
    <property type="protein sequence ID" value="GBP71832.1"/>
    <property type="molecule type" value="Genomic_DNA"/>
</dbReference>
<evidence type="ECO:0000313" key="1">
    <source>
        <dbReference type="EMBL" id="GBP71832.1"/>
    </source>
</evidence>
<accession>A0A4C1YAC0</accession>
<evidence type="ECO:0000313" key="2">
    <source>
        <dbReference type="Proteomes" id="UP000299102"/>
    </source>
</evidence>